<dbReference type="PANTHER" id="PTHR36179">
    <property type="entry name" value="LUD_DOM DOMAIN-CONTAINING PROTEIN"/>
    <property type="match status" value="1"/>
</dbReference>
<dbReference type="EMBL" id="QNRX01000004">
    <property type="protein sequence ID" value="RBP67315.1"/>
    <property type="molecule type" value="Genomic_DNA"/>
</dbReference>
<dbReference type="AlphaFoldDB" id="A0A366IAH8"/>
<protein>
    <submittedName>
        <fullName evidence="2">YkgG family uncharacterized protein</fullName>
    </submittedName>
</protein>
<proteinExistence type="predicted"/>
<sequence length="211" mass="23134">MKPVNKHYENMANTLMPQFEKRRFQSFYCPDKESALQKALELVPQGSVVSHGGSESIIEIGLLDAIKSGNYTYVNRKDGSTPEELRESAMKSIFSDYYLMSSNAVTIKGELVNIDGAGNRVAALAFGPKNVIVIVGMNKICKDIDEAIWRAQNIASPKNTLRLSKDSPCAKIGVCGNCFGDDSICSTITVTRRSMEVGRVKIILVGENLGY</sequence>
<reference evidence="2 3" key="1">
    <citation type="submission" date="2018-06" db="EMBL/GenBank/DDBJ databases">
        <title>Genomic Encyclopedia of Type Strains, Phase IV (KMG-IV): sequencing the most valuable type-strain genomes for metagenomic binning, comparative biology and taxonomic classification.</title>
        <authorList>
            <person name="Goeker M."/>
        </authorList>
    </citation>
    <scope>NUCLEOTIDE SEQUENCE [LARGE SCALE GENOMIC DNA]</scope>
    <source>
        <strain evidence="2 3">DSM 22112</strain>
    </source>
</reference>
<evidence type="ECO:0000259" key="1">
    <source>
        <dbReference type="Pfam" id="PF02589"/>
    </source>
</evidence>
<organism evidence="2 3">
    <name type="scientific">Alkalibaculum bacchi</name>
    <dbReference type="NCBI Taxonomy" id="645887"/>
    <lineage>
        <taxon>Bacteria</taxon>
        <taxon>Bacillati</taxon>
        <taxon>Bacillota</taxon>
        <taxon>Clostridia</taxon>
        <taxon>Eubacteriales</taxon>
        <taxon>Eubacteriaceae</taxon>
        <taxon>Alkalibaculum</taxon>
    </lineage>
</organism>
<keyword evidence="3" id="KW-1185">Reference proteome</keyword>
<dbReference type="RefSeq" id="WP_242981687.1">
    <property type="nucleotide sequence ID" value="NZ_QNRX01000004.1"/>
</dbReference>
<comment type="caution">
    <text evidence="2">The sequence shown here is derived from an EMBL/GenBank/DDBJ whole genome shotgun (WGS) entry which is preliminary data.</text>
</comment>
<accession>A0A366IAH8</accession>
<dbReference type="PIRSF" id="PIRSF020269">
    <property type="entry name" value="DUF1121"/>
    <property type="match status" value="1"/>
</dbReference>
<dbReference type="Pfam" id="PF02589">
    <property type="entry name" value="LUD_dom"/>
    <property type="match status" value="1"/>
</dbReference>
<name>A0A366IAH8_9FIRM</name>
<dbReference type="Proteomes" id="UP000253490">
    <property type="component" value="Unassembled WGS sequence"/>
</dbReference>
<evidence type="ECO:0000313" key="3">
    <source>
        <dbReference type="Proteomes" id="UP000253490"/>
    </source>
</evidence>
<dbReference type="InterPro" id="IPR009501">
    <property type="entry name" value="UCP020269"/>
</dbReference>
<dbReference type="PANTHER" id="PTHR36179:SF2">
    <property type="entry name" value="LUD DOMAIN-CONTAINING PROTEIN"/>
    <property type="match status" value="1"/>
</dbReference>
<evidence type="ECO:0000313" key="2">
    <source>
        <dbReference type="EMBL" id="RBP67315.1"/>
    </source>
</evidence>
<dbReference type="InterPro" id="IPR003741">
    <property type="entry name" value="LUD_dom"/>
</dbReference>
<feature type="domain" description="LUD" evidence="1">
    <location>
        <begin position="15"/>
        <end position="205"/>
    </location>
</feature>
<gene>
    <name evidence="2" type="ORF">DES36_10414</name>
</gene>